<proteinExistence type="inferred from homology"/>
<comment type="similarity">
    <text evidence="2">Belongs to the PER33/POM33 family.</text>
</comment>
<dbReference type="Pfam" id="PF03661">
    <property type="entry name" value="TMEM33_Pom33"/>
    <property type="match status" value="1"/>
</dbReference>
<keyword evidence="4 6" id="KW-1133">Transmembrane helix</keyword>
<dbReference type="Proteomes" id="UP001479436">
    <property type="component" value="Unassembled WGS sequence"/>
</dbReference>
<sequence>MFRSLTHHIRFNNVGSGRYSSILVYFISSSMSMKENSTKPVEAFVKPFSQRVRLLTMNVRFVWWLGHVVVTTSSIIYFLKRPFSYSDSKPWYYLAYVGTLVSYGMALWKAYGIPKFNTIFAQKIIDDENVQYFVMTVIWLLSSPVLITLIPFSIYSSFHVIDFIRTAILPVLAPSVNHHAAPGQSQTIFQQVSTAIKRFEDAYYERCMGSISYIEVLGVVLIILKETLTLRISPLAILFYANFLRLRYVTSPHIRQVFGEIRTRMDKWLLPPTASPKIPAYVANAYTIFRDNLIRLGEKSLMRAHKTK</sequence>
<evidence type="ECO:0000256" key="2">
    <source>
        <dbReference type="ARBA" id="ARBA00007322"/>
    </source>
</evidence>
<dbReference type="PANTHER" id="PTHR12703">
    <property type="entry name" value="TRANSMEMBRANE PROTEIN 33"/>
    <property type="match status" value="1"/>
</dbReference>
<keyword evidence="3 6" id="KW-0812">Transmembrane</keyword>
<keyword evidence="8" id="KW-1185">Reference proteome</keyword>
<dbReference type="PANTHER" id="PTHR12703:SF4">
    <property type="entry name" value="TRANSMEMBRANE PROTEIN 33"/>
    <property type="match status" value="1"/>
</dbReference>
<evidence type="ECO:0000256" key="5">
    <source>
        <dbReference type="ARBA" id="ARBA00023136"/>
    </source>
</evidence>
<feature type="transmembrane region" description="Helical" evidence="6">
    <location>
        <begin position="132"/>
        <end position="155"/>
    </location>
</feature>
<evidence type="ECO:0000256" key="3">
    <source>
        <dbReference type="ARBA" id="ARBA00022692"/>
    </source>
</evidence>
<evidence type="ECO:0000256" key="1">
    <source>
        <dbReference type="ARBA" id="ARBA00004141"/>
    </source>
</evidence>
<organism evidence="7 8">
    <name type="scientific">Basidiobolus ranarum</name>
    <dbReference type="NCBI Taxonomy" id="34480"/>
    <lineage>
        <taxon>Eukaryota</taxon>
        <taxon>Fungi</taxon>
        <taxon>Fungi incertae sedis</taxon>
        <taxon>Zoopagomycota</taxon>
        <taxon>Entomophthoromycotina</taxon>
        <taxon>Basidiobolomycetes</taxon>
        <taxon>Basidiobolales</taxon>
        <taxon>Basidiobolaceae</taxon>
        <taxon>Basidiobolus</taxon>
    </lineage>
</organism>
<keyword evidence="5 6" id="KW-0472">Membrane</keyword>
<evidence type="ECO:0000313" key="7">
    <source>
        <dbReference type="EMBL" id="KAK9760781.1"/>
    </source>
</evidence>
<accession>A0ABR2WH33</accession>
<reference evidence="7 8" key="1">
    <citation type="submission" date="2023-04" db="EMBL/GenBank/DDBJ databases">
        <title>Genome of Basidiobolus ranarum AG-B5.</title>
        <authorList>
            <person name="Stajich J.E."/>
            <person name="Carter-House D."/>
            <person name="Gryganskyi A."/>
        </authorList>
    </citation>
    <scope>NUCLEOTIDE SEQUENCE [LARGE SCALE GENOMIC DNA]</scope>
    <source>
        <strain evidence="7 8">AG-B5</strain>
    </source>
</reference>
<gene>
    <name evidence="7" type="primary">POM33_4</name>
    <name evidence="7" type="ORF">K7432_014838</name>
</gene>
<protein>
    <submittedName>
        <fullName evidence="7">Transmembrane nucleoporin</fullName>
    </submittedName>
</protein>
<comment type="caution">
    <text evidence="7">The sequence shown here is derived from an EMBL/GenBank/DDBJ whole genome shotgun (WGS) entry which is preliminary data.</text>
</comment>
<evidence type="ECO:0000313" key="8">
    <source>
        <dbReference type="Proteomes" id="UP001479436"/>
    </source>
</evidence>
<dbReference type="EMBL" id="JASJQH010001805">
    <property type="protein sequence ID" value="KAK9760781.1"/>
    <property type="molecule type" value="Genomic_DNA"/>
</dbReference>
<evidence type="ECO:0000256" key="6">
    <source>
        <dbReference type="SAM" id="Phobius"/>
    </source>
</evidence>
<dbReference type="InterPro" id="IPR005344">
    <property type="entry name" value="TMEM33/Pom33"/>
</dbReference>
<feature type="transmembrane region" description="Helical" evidence="6">
    <location>
        <begin position="91"/>
        <end position="111"/>
    </location>
</feature>
<comment type="subcellular location">
    <subcellularLocation>
        <location evidence="1">Membrane</location>
        <topology evidence="1">Multi-pass membrane protein</topology>
    </subcellularLocation>
</comment>
<dbReference type="InterPro" id="IPR051645">
    <property type="entry name" value="PER33/POM33_regulator"/>
</dbReference>
<feature type="transmembrane region" description="Helical" evidence="6">
    <location>
        <begin position="61"/>
        <end position="79"/>
    </location>
</feature>
<evidence type="ECO:0000256" key="4">
    <source>
        <dbReference type="ARBA" id="ARBA00022989"/>
    </source>
</evidence>
<name>A0ABR2WH33_9FUNG</name>